<dbReference type="Proteomes" id="UP000251889">
    <property type="component" value="Unassembled WGS sequence"/>
</dbReference>
<comment type="caution">
    <text evidence="1">The sequence shown here is derived from an EMBL/GenBank/DDBJ whole genome shotgun (WGS) entry which is preliminary data.</text>
</comment>
<sequence length="127" mass="14963">MEAVYTKRIFIYTLALCLDSLIIFFKAQRTETDWKKPIIEVLSEAKSTLDSLYHLSNENFEKGYLIYREHIKIDAKKIIQIYSIDLHGNFNEPVKRKTLLTADENRKFAKKLSERLLSDDKVIHKAK</sequence>
<name>A0A364XW46_9BACT</name>
<evidence type="ECO:0000313" key="1">
    <source>
        <dbReference type="EMBL" id="RAV97611.1"/>
    </source>
</evidence>
<proteinExistence type="predicted"/>
<organism evidence="1 2">
    <name type="scientific">Pseudochryseolinea flava</name>
    <dbReference type="NCBI Taxonomy" id="2059302"/>
    <lineage>
        <taxon>Bacteria</taxon>
        <taxon>Pseudomonadati</taxon>
        <taxon>Bacteroidota</taxon>
        <taxon>Cytophagia</taxon>
        <taxon>Cytophagales</taxon>
        <taxon>Fulvivirgaceae</taxon>
        <taxon>Pseudochryseolinea</taxon>
    </lineage>
</organism>
<dbReference type="AlphaFoldDB" id="A0A364XW46"/>
<accession>A0A364XW46</accession>
<dbReference type="EMBL" id="QMFY01000035">
    <property type="protein sequence ID" value="RAV97611.1"/>
    <property type="molecule type" value="Genomic_DNA"/>
</dbReference>
<gene>
    <name evidence="1" type="ORF">DQQ10_27580</name>
</gene>
<evidence type="ECO:0000313" key="2">
    <source>
        <dbReference type="Proteomes" id="UP000251889"/>
    </source>
</evidence>
<keyword evidence="2" id="KW-1185">Reference proteome</keyword>
<protein>
    <submittedName>
        <fullName evidence="1">Uncharacterized protein</fullName>
    </submittedName>
</protein>
<reference evidence="1 2" key="1">
    <citation type="submission" date="2018-06" db="EMBL/GenBank/DDBJ databases">
        <title>Chryseolinea flavus sp. nov., a member of the phylum Bacteroidetes isolated from soil.</title>
        <authorList>
            <person name="Li Y."/>
            <person name="Wang J."/>
        </authorList>
    </citation>
    <scope>NUCLEOTIDE SEQUENCE [LARGE SCALE GENOMIC DNA]</scope>
    <source>
        <strain evidence="1 2">SDU1-6</strain>
    </source>
</reference>